<dbReference type="GO" id="GO:0000915">
    <property type="term" value="P:actomyosin contractile ring assembly"/>
    <property type="evidence" value="ECO:0007669"/>
    <property type="project" value="TreeGrafter"/>
</dbReference>
<feature type="coiled-coil region" evidence="1">
    <location>
        <begin position="1020"/>
        <end position="1047"/>
    </location>
</feature>
<evidence type="ECO:0000313" key="5">
    <source>
        <dbReference type="EMBL" id="KJH41231.1"/>
    </source>
</evidence>
<dbReference type="Pfam" id="PF00169">
    <property type="entry name" value="PH"/>
    <property type="match status" value="1"/>
</dbReference>
<feature type="region of interest" description="Disordered" evidence="2">
    <location>
        <begin position="416"/>
        <end position="449"/>
    </location>
</feature>
<dbReference type="GO" id="GO:0005826">
    <property type="term" value="C:actomyosin contractile ring"/>
    <property type="evidence" value="ECO:0007669"/>
    <property type="project" value="TreeGrafter"/>
</dbReference>
<feature type="domain" description="Anillin homology" evidence="4">
    <location>
        <begin position="1109"/>
        <end position="1251"/>
    </location>
</feature>
<dbReference type="InterPro" id="IPR001849">
    <property type="entry name" value="PH_domain"/>
</dbReference>
<reference evidence="5 6" key="1">
    <citation type="submission" date="2013-11" db="EMBL/GenBank/DDBJ databases">
        <title>Draft genome of the bovine lungworm Dictyocaulus viviparus.</title>
        <authorList>
            <person name="Mitreva M."/>
        </authorList>
    </citation>
    <scope>NUCLEOTIDE SEQUENCE [LARGE SCALE GENOMIC DNA]</scope>
    <source>
        <strain evidence="5 6">HannoverDv2000</strain>
    </source>
</reference>
<accession>A0A0D8XFV1</accession>
<name>A0A0D8XFV1_DICVI</name>
<evidence type="ECO:0000259" key="4">
    <source>
        <dbReference type="Pfam" id="PF08174"/>
    </source>
</evidence>
<dbReference type="Pfam" id="PF08174">
    <property type="entry name" value="Anillin"/>
    <property type="match status" value="1"/>
</dbReference>
<feature type="compositionally biased region" description="Basic and acidic residues" evidence="2">
    <location>
        <begin position="587"/>
        <end position="610"/>
    </location>
</feature>
<feature type="region of interest" description="Disordered" evidence="2">
    <location>
        <begin position="1"/>
        <end position="26"/>
    </location>
</feature>
<dbReference type="PANTHER" id="PTHR21538">
    <property type="entry name" value="ANILLIN/RHOTEKIN RTKN"/>
    <property type="match status" value="1"/>
</dbReference>
<reference evidence="6" key="2">
    <citation type="journal article" date="2016" name="Sci. Rep.">
        <title>Dictyocaulus viviparus genome, variome and transcriptome elucidate lungworm biology and support future intervention.</title>
        <authorList>
            <person name="McNulty S.N."/>
            <person name="Strube C."/>
            <person name="Rosa B.A."/>
            <person name="Martin J.C."/>
            <person name="Tyagi R."/>
            <person name="Choi Y.J."/>
            <person name="Wang Q."/>
            <person name="Hallsworth Pepin K."/>
            <person name="Zhang X."/>
            <person name="Ozersky P."/>
            <person name="Wilson R.K."/>
            <person name="Sternberg P.W."/>
            <person name="Gasser R.B."/>
            <person name="Mitreva M."/>
        </authorList>
    </citation>
    <scope>NUCLEOTIDE SEQUENCE [LARGE SCALE GENOMIC DNA]</scope>
    <source>
        <strain evidence="6">HannoverDv2000</strain>
    </source>
</reference>
<evidence type="ECO:0008006" key="7">
    <source>
        <dbReference type="Google" id="ProtNLM"/>
    </source>
</evidence>
<gene>
    <name evidence="5" type="ORF">DICVIV_12799</name>
</gene>
<keyword evidence="1" id="KW-0175">Coiled coil</keyword>
<dbReference type="OrthoDB" id="5915976at2759"/>
<evidence type="ECO:0000313" key="6">
    <source>
        <dbReference type="Proteomes" id="UP000053766"/>
    </source>
</evidence>
<dbReference type="InterPro" id="IPR051364">
    <property type="entry name" value="Cytokinesis/Rho-signaling"/>
</dbReference>
<keyword evidence="6" id="KW-1185">Reference proteome</keyword>
<organism evidence="5 6">
    <name type="scientific">Dictyocaulus viviparus</name>
    <name type="common">Bovine lungworm</name>
    <dbReference type="NCBI Taxonomy" id="29172"/>
    <lineage>
        <taxon>Eukaryota</taxon>
        <taxon>Metazoa</taxon>
        <taxon>Ecdysozoa</taxon>
        <taxon>Nematoda</taxon>
        <taxon>Chromadorea</taxon>
        <taxon>Rhabditida</taxon>
        <taxon>Rhabditina</taxon>
        <taxon>Rhabditomorpha</taxon>
        <taxon>Strongyloidea</taxon>
        <taxon>Metastrongylidae</taxon>
        <taxon>Dictyocaulus</taxon>
    </lineage>
</organism>
<sequence length="1377" mass="155055">MPSLAVDSLEANSNSVSRTSSPGSVHGFETNSGGLWYHFPGSERSRSSYNNNRALNRNGKCRVRNTSNMQTPTNPSKLSQQLLEHEVTSHLSKSRSLLQLNSPGNASEIIGAHKTSVEMDSQLLTVHIQDSGESQCENTLLPLIKTPSMDSVEPAQLITNALTPKRDLDVGVDNDYYSPAGFNRTYFSREAYQRRRITEAQYCDIGIQTGETIRLRQKMFFGKDSSACYPMEHGAQVKDPCCDVFERSPNNSPKNVTSRANFHLDRNVDEEQGLSEMFKYNVEKKVPFISNHQYETRTHQEWRSSTRSQWECGKLDENFNEVAGGDWNNTVEHYKAGGSIVTQQETDKFCHIGFSAQEVAVMHLKKNDSCGKEIIEGLRKEKPLQDAHDISKTVNNDYVIPKETVQQLRQKVMNESRQPSTPKANPTHGFVIPHEPVDSEKTPTSVRSRKCFTTASRDATSPTLTNRISLDLGRVSMFGLMSPKMEKCGNNKQRKENTPYKWQVPSIDVRREYKEPDVRSCDSRSSNCGSTVRRNIPRGRIRDLAKLFEKMSEDVGVVSPRGKSLPPTTQRPKFTRARSVPKTSDTFLHDSDPKVDSRNLLKQLESREPIQESPLSLKSSQNLTHGREHSNRQHLKLCGGNDYNEFCNSVAPNHHELNCSKQQGEHVTPTTEQDEIVSTDSRVDLRRTSTPVLNRVDSGLANAFGCVTSIPSPENSAVLHDQFYKNRASSICHKREYHNEQSAVVKVTSPPERMSVIHPNSGLNGCYTKHMNFHNSQQYRNLNSNEPIYAKVCRVSASQLPSASINTSPCQESNRQSYAVPKISEPVLYNTDQEKVDGEIDRMFEFVKEHDGLSSIGHETLSERTSTVLKHDGHDGCGVIRIDDSSYLPAVPPNPSDTPMVHDFRTPKEISKHQKFSIADYQNIQRVQNMGRTGLDVPARFSPLTAPTPGIGVSTYKSREGTIGEKVNIFNPFSRSTITHPSALATSTPVESPFGTGCSQGRTPVLPNIDDSFVSTITATSQLQDTHEEYKRQIAKLNSQMHIQQEQIEMTMKVLALARKKQKSMQELSAQRTLLLARERLELLRCEVNRISALAAVRNPPPPVCRDLRGTMTITNITVHLNRNFCQRQLDHDCSYALLILLKCGAEVEATGPISLFTHHQVRIRQLKFAEHVQFANLPVDFSVVVEVYAMKLPISKNNEQSCATNIANKCRNLLNPTLSHRPNNFPSHNDSSASEFLRCGYVILNRDTVGTNKFYLDEAEYPLEGTIEVYARCTTLPPAIEVDNRGFLTMYQTISGMASWERYWAVLRRGMVYFWRYPDDESLDKRPIASMDLTKCTNDIVVACNAEQCPRSNSFSIDMLVSTTPSIMEKKRYLLI</sequence>
<dbReference type="EMBL" id="KN716875">
    <property type="protein sequence ID" value="KJH41231.1"/>
    <property type="molecule type" value="Genomic_DNA"/>
</dbReference>
<dbReference type="SUPFAM" id="SSF50729">
    <property type="entry name" value="PH domain-like"/>
    <property type="match status" value="1"/>
</dbReference>
<feature type="compositionally biased region" description="Polar residues" evidence="2">
    <location>
        <begin position="613"/>
        <end position="624"/>
    </location>
</feature>
<dbReference type="CDD" id="cd01263">
    <property type="entry name" value="PH_anillin"/>
    <property type="match status" value="1"/>
</dbReference>
<dbReference type="GO" id="GO:0031106">
    <property type="term" value="P:septin ring organization"/>
    <property type="evidence" value="ECO:0007669"/>
    <property type="project" value="TreeGrafter"/>
</dbReference>
<evidence type="ECO:0000256" key="1">
    <source>
        <dbReference type="SAM" id="Coils"/>
    </source>
</evidence>
<dbReference type="PANTHER" id="PTHR21538:SF23">
    <property type="entry name" value="ANILLIN"/>
    <property type="match status" value="1"/>
</dbReference>
<dbReference type="InterPro" id="IPR011993">
    <property type="entry name" value="PH-like_dom_sf"/>
</dbReference>
<evidence type="ECO:0000256" key="2">
    <source>
        <dbReference type="SAM" id="MobiDB-lite"/>
    </source>
</evidence>
<dbReference type="GO" id="GO:0000281">
    <property type="term" value="P:mitotic cytokinesis"/>
    <property type="evidence" value="ECO:0007669"/>
    <property type="project" value="TreeGrafter"/>
</dbReference>
<feature type="compositionally biased region" description="Polar residues" evidence="2">
    <location>
        <begin position="10"/>
        <end position="26"/>
    </location>
</feature>
<feature type="domain" description="PH" evidence="3">
    <location>
        <begin position="1294"/>
        <end position="1360"/>
    </location>
</feature>
<dbReference type="InterPro" id="IPR037840">
    <property type="entry name" value="PH_Anillin"/>
</dbReference>
<feature type="region of interest" description="Disordered" evidence="2">
    <location>
        <begin position="555"/>
        <end position="628"/>
    </location>
</feature>
<dbReference type="Gene3D" id="2.30.29.30">
    <property type="entry name" value="Pleckstrin-homology domain (PH domain)/Phosphotyrosine-binding domain (PTB)"/>
    <property type="match status" value="1"/>
</dbReference>
<evidence type="ECO:0000259" key="3">
    <source>
        <dbReference type="Pfam" id="PF00169"/>
    </source>
</evidence>
<protein>
    <recommendedName>
        <fullName evidence="7">PH domain-containing protein</fullName>
    </recommendedName>
</protein>
<dbReference type="Proteomes" id="UP000053766">
    <property type="component" value="Unassembled WGS sequence"/>
</dbReference>
<proteinExistence type="predicted"/>
<dbReference type="STRING" id="29172.A0A0D8XFV1"/>
<dbReference type="InterPro" id="IPR012966">
    <property type="entry name" value="AHD"/>
</dbReference>